<evidence type="ECO:0000256" key="2">
    <source>
        <dbReference type="ARBA" id="ARBA00023235"/>
    </source>
</evidence>
<dbReference type="Gene3D" id="3.40.50.1240">
    <property type="entry name" value="Phosphoglycerate mutase-like"/>
    <property type="match status" value="1"/>
</dbReference>
<evidence type="ECO:0000256" key="1">
    <source>
        <dbReference type="ARBA" id="ARBA00023152"/>
    </source>
</evidence>
<dbReference type="SMART" id="SM00855">
    <property type="entry name" value="PGAM"/>
    <property type="match status" value="1"/>
</dbReference>
<dbReference type="PROSITE" id="PS00175">
    <property type="entry name" value="PG_MUTASE"/>
    <property type="match status" value="1"/>
</dbReference>
<evidence type="ECO:0000313" key="3">
    <source>
        <dbReference type="EMBL" id="WZW97309.1"/>
    </source>
</evidence>
<accession>A0ABZ3C381</accession>
<dbReference type="Proteomes" id="UP001434337">
    <property type="component" value="Chromosome"/>
</dbReference>
<dbReference type="CDD" id="cd07067">
    <property type="entry name" value="HP_PGM_like"/>
    <property type="match status" value="1"/>
</dbReference>
<reference evidence="3 4" key="1">
    <citation type="journal article" date="2023" name="Environ Microbiome">
        <title>A coral-associated actinobacterium mitigates coral bleaching under heat stress.</title>
        <authorList>
            <person name="Li J."/>
            <person name="Zou Y."/>
            <person name="Li Q."/>
            <person name="Zhang J."/>
            <person name="Bourne D.G."/>
            <person name="Lyu Y."/>
            <person name="Liu C."/>
            <person name="Zhang S."/>
        </authorList>
    </citation>
    <scope>NUCLEOTIDE SEQUENCE [LARGE SCALE GENOMIC DNA]</scope>
    <source>
        <strain evidence="3 4">SCSIO 13291</strain>
    </source>
</reference>
<sequence length="207" mass="21981">MDAAPTRLVLVRHGQTDSNAAGRFQGHQDIPLNRVGRSQAEAMASRVAALRPARIVASDLGRAQQTARAVAAASGVEVTTDPRLREIDVGTWSGRTIAEIAAAHPWFHDKLAAGEDFRRSDEGETATEAGERVAGVLTELAHAHPGETTVVVGHGLSLRVGLALATGLRFAGSFALAGLWNCSWTIVEPGDRWRIVTYNAVASSRES</sequence>
<organism evidence="3 4">
    <name type="scientific">Propioniciclava soli</name>
    <dbReference type="NCBI Taxonomy" id="2775081"/>
    <lineage>
        <taxon>Bacteria</taxon>
        <taxon>Bacillati</taxon>
        <taxon>Actinomycetota</taxon>
        <taxon>Actinomycetes</taxon>
        <taxon>Propionibacteriales</taxon>
        <taxon>Propionibacteriaceae</taxon>
        <taxon>Propioniciclava</taxon>
    </lineage>
</organism>
<dbReference type="InterPro" id="IPR013078">
    <property type="entry name" value="His_Pase_superF_clade-1"/>
</dbReference>
<dbReference type="InterPro" id="IPR001345">
    <property type="entry name" value="PG/BPGM_mutase_AS"/>
</dbReference>
<keyword evidence="2" id="KW-0413">Isomerase</keyword>
<keyword evidence="1" id="KW-0324">Glycolysis</keyword>
<evidence type="ECO:0000313" key="4">
    <source>
        <dbReference type="Proteomes" id="UP001434337"/>
    </source>
</evidence>
<dbReference type="SUPFAM" id="SSF53254">
    <property type="entry name" value="Phosphoglycerate mutase-like"/>
    <property type="match status" value="1"/>
</dbReference>
<gene>
    <name evidence="3" type="ORF">PCC79_10315</name>
</gene>
<keyword evidence="4" id="KW-1185">Reference proteome</keyword>
<dbReference type="EMBL" id="CP115965">
    <property type="protein sequence ID" value="WZW97309.1"/>
    <property type="molecule type" value="Genomic_DNA"/>
</dbReference>
<name>A0ABZ3C381_9ACTN</name>
<protein>
    <submittedName>
        <fullName evidence="3">Histidine phosphatase family protein</fullName>
    </submittedName>
</protein>
<dbReference type="InterPro" id="IPR029033">
    <property type="entry name" value="His_PPase_superfam"/>
</dbReference>
<dbReference type="RefSeq" id="WP_342371776.1">
    <property type="nucleotide sequence ID" value="NZ_CP115965.1"/>
</dbReference>
<proteinExistence type="predicted"/>
<dbReference type="PANTHER" id="PTHR48100:SF1">
    <property type="entry name" value="HISTIDINE PHOSPHATASE FAMILY PROTEIN-RELATED"/>
    <property type="match status" value="1"/>
</dbReference>
<dbReference type="Pfam" id="PF00300">
    <property type="entry name" value="His_Phos_1"/>
    <property type="match status" value="1"/>
</dbReference>
<dbReference type="InterPro" id="IPR050275">
    <property type="entry name" value="PGM_Phosphatase"/>
</dbReference>
<dbReference type="PANTHER" id="PTHR48100">
    <property type="entry name" value="BROAD-SPECIFICITY PHOSPHATASE YOR283W-RELATED"/>
    <property type="match status" value="1"/>
</dbReference>